<proteinExistence type="predicted"/>
<keyword evidence="1" id="KW-0472">Membrane</keyword>
<evidence type="ECO:0000313" key="3">
    <source>
        <dbReference type="EMBL" id="MBK0419155.1"/>
    </source>
</evidence>
<evidence type="ECO:0000256" key="1">
    <source>
        <dbReference type="SAM" id="Phobius"/>
    </source>
</evidence>
<keyword evidence="1" id="KW-1133">Transmembrane helix</keyword>
<dbReference type="AlphaFoldDB" id="A0A934Q8B2"/>
<evidence type="ECO:0000313" key="4">
    <source>
        <dbReference type="Proteomes" id="UP000608530"/>
    </source>
</evidence>
<dbReference type="Pfam" id="PF13548">
    <property type="entry name" value="DUF4126"/>
    <property type="match status" value="1"/>
</dbReference>
<feature type="domain" description="DUF4126" evidence="2">
    <location>
        <begin position="6"/>
        <end position="186"/>
    </location>
</feature>
<comment type="caution">
    <text evidence="3">The sequence shown here is derived from an EMBL/GenBank/DDBJ whole genome shotgun (WGS) entry which is preliminary data.</text>
</comment>
<evidence type="ECO:0000259" key="2">
    <source>
        <dbReference type="Pfam" id="PF13548"/>
    </source>
</evidence>
<dbReference type="InterPro" id="IPR025196">
    <property type="entry name" value="DUF4126"/>
</dbReference>
<dbReference type="Proteomes" id="UP000608530">
    <property type="component" value="Unassembled WGS sequence"/>
</dbReference>
<feature type="transmembrane region" description="Helical" evidence="1">
    <location>
        <begin position="40"/>
        <end position="63"/>
    </location>
</feature>
<reference evidence="3" key="1">
    <citation type="submission" date="2020-12" db="EMBL/GenBank/DDBJ databases">
        <title>Leucobacter sp. CAS1, isolated from Chromium sludge.</title>
        <authorList>
            <person name="Xu Z."/>
        </authorList>
    </citation>
    <scope>NUCLEOTIDE SEQUENCE</scope>
    <source>
        <strain evidence="3">CSA1</strain>
    </source>
</reference>
<dbReference type="RefSeq" id="WP_200115295.1">
    <property type="nucleotide sequence ID" value="NZ_JAEHOH010000011.1"/>
</dbReference>
<organism evidence="3 4">
    <name type="scientific">Leucobacter chromiisoli</name>
    <dbReference type="NCBI Taxonomy" id="2796471"/>
    <lineage>
        <taxon>Bacteria</taxon>
        <taxon>Bacillati</taxon>
        <taxon>Actinomycetota</taxon>
        <taxon>Actinomycetes</taxon>
        <taxon>Micrococcales</taxon>
        <taxon>Microbacteriaceae</taxon>
        <taxon>Leucobacter</taxon>
    </lineage>
</organism>
<accession>A0A934Q8B2</accession>
<feature type="transmembrane region" description="Helical" evidence="1">
    <location>
        <begin position="112"/>
        <end position="128"/>
    </location>
</feature>
<keyword evidence="4" id="KW-1185">Reference proteome</keyword>
<feature type="transmembrane region" description="Helical" evidence="1">
    <location>
        <begin position="157"/>
        <end position="182"/>
    </location>
</feature>
<name>A0A934Q8B2_9MICO</name>
<feature type="transmembrane region" description="Helical" evidence="1">
    <location>
        <begin position="6"/>
        <end position="28"/>
    </location>
</feature>
<dbReference type="EMBL" id="JAEHOH010000011">
    <property type="protein sequence ID" value="MBK0419155.1"/>
    <property type="molecule type" value="Genomic_DNA"/>
</dbReference>
<sequence length="204" mass="21362">MLEMITGGVLASAAGLNAYIPLLGVGLLSRYTELVHLPSGWAWLENGWVLGILGVLLLVEIVVDKFPVLDTVNDVLQTVVRPASGGLVFSAGSSSETVAVTDPAAFVASEQVWPFLAGIAIALVPHLLKALARPFLNLLTAGAGAAVMSFFEDVGAAALTLLAVLAPILALVLMVVIVVLLARRLRRALAARREARRQPVAARS</sequence>
<protein>
    <submittedName>
        <fullName evidence="3">DUF4126 domain-containing protein</fullName>
    </submittedName>
</protein>
<keyword evidence="1" id="KW-0812">Transmembrane</keyword>
<feature type="transmembrane region" description="Helical" evidence="1">
    <location>
        <begin position="135"/>
        <end position="151"/>
    </location>
</feature>
<gene>
    <name evidence="3" type="ORF">JD276_08925</name>
</gene>